<dbReference type="EMBL" id="BARW01019306">
    <property type="protein sequence ID" value="GAI93770.1"/>
    <property type="molecule type" value="Genomic_DNA"/>
</dbReference>
<evidence type="ECO:0000259" key="1">
    <source>
        <dbReference type="PROSITE" id="PS50853"/>
    </source>
</evidence>
<accession>X1U1Q1</accession>
<dbReference type="AlphaFoldDB" id="X1U1Q1"/>
<evidence type="ECO:0000313" key="2">
    <source>
        <dbReference type="EMBL" id="GAI93770.1"/>
    </source>
</evidence>
<organism evidence="2">
    <name type="scientific">marine sediment metagenome</name>
    <dbReference type="NCBI Taxonomy" id="412755"/>
    <lineage>
        <taxon>unclassified sequences</taxon>
        <taxon>metagenomes</taxon>
        <taxon>ecological metagenomes</taxon>
    </lineage>
</organism>
<sequence length="274" mass="29719">KHYGLDALTLHELRIDVDKEWVDEDGQPRGVSDLKELALGMTKGDTLQVVGGVLVKISPGPIGHELTTHGPGQPTAWEPPPGKTVPTVVTDDATDITATTAVLNGRMTWNGREDADHVYFDWDTDSGEPYANTEDLGPGGEGSYEKELTTLAEGTPYFFRIRAHNSRGESKGAEKTFTTETIVAPTMVTHDADEITATGAKLHGEVQDTGWEPPNRYLDWYNLSGWLSGYDYGQEITINAAAAGAQTNYQMKLTVHKGLGDSSGSVCYLKNHAL</sequence>
<reference evidence="2" key="1">
    <citation type="journal article" date="2014" name="Front. Microbiol.">
        <title>High frequency of phylogenetically diverse reductive dehalogenase-homologous genes in deep subseafloor sedimentary metagenomes.</title>
        <authorList>
            <person name="Kawai M."/>
            <person name="Futagami T."/>
            <person name="Toyoda A."/>
            <person name="Takaki Y."/>
            <person name="Nishi S."/>
            <person name="Hori S."/>
            <person name="Arai W."/>
            <person name="Tsubouchi T."/>
            <person name="Morono Y."/>
            <person name="Uchiyama I."/>
            <person name="Ito T."/>
            <person name="Fujiyama A."/>
            <person name="Inagaki F."/>
            <person name="Takami H."/>
        </authorList>
    </citation>
    <scope>NUCLEOTIDE SEQUENCE</scope>
    <source>
        <strain evidence="2">Expedition CK06-06</strain>
    </source>
</reference>
<dbReference type="CDD" id="cd00063">
    <property type="entry name" value="FN3"/>
    <property type="match status" value="1"/>
</dbReference>
<dbReference type="SUPFAM" id="SSF49265">
    <property type="entry name" value="Fibronectin type III"/>
    <property type="match status" value="1"/>
</dbReference>
<dbReference type="InterPro" id="IPR003961">
    <property type="entry name" value="FN3_dom"/>
</dbReference>
<dbReference type="PROSITE" id="PS50853">
    <property type="entry name" value="FN3"/>
    <property type="match status" value="1"/>
</dbReference>
<feature type="domain" description="Fibronectin type-III" evidence="1">
    <location>
        <begin position="85"/>
        <end position="186"/>
    </location>
</feature>
<name>X1U1Q1_9ZZZZ</name>
<protein>
    <recommendedName>
        <fullName evidence="1">Fibronectin type-III domain-containing protein</fullName>
    </recommendedName>
</protein>
<comment type="caution">
    <text evidence="2">The sequence shown here is derived from an EMBL/GenBank/DDBJ whole genome shotgun (WGS) entry which is preliminary data.</text>
</comment>
<feature type="non-terminal residue" evidence="2">
    <location>
        <position position="1"/>
    </location>
</feature>
<proteinExistence type="predicted"/>
<dbReference type="InterPro" id="IPR036116">
    <property type="entry name" value="FN3_sf"/>
</dbReference>
<dbReference type="InterPro" id="IPR013783">
    <property type="entry name" value="Ig-like_fold"/>
</dbReference>
<feature type="non-terminal residue" evidence="2">
    <location>
        <position position="274"/>
    </location>
</feature>
<dbReference type="Gene3D" id="2.60.40.10">
    <property type="entry name" value="Immunoglobulins"/>
    <property type="match status" value="1"/>
</dbReference>
<gene>
    <name evidence="2" type="ORF">S12H4_32858</name>
</gene>